<evidence type="ECO:0000256" key="1">
    <source>
        <dbReference type="ARBA" id="ARBA00000085"/>
    </source>
</evidence>
<proteinExistence type="predicted"/>
<keyword evidence="6" id="KW-0175">Coiled coil</keyword>
<evidence type="ECO:0000256" key="4">
    <source>
        <dbReference type="ARBA" id="ARBA00022679"/>
    </source>
</evidence>
<dbReference type="PROSITE" id="PS50851">
    <property type="entry name" value="CHEW"/>
    <property type="match status" value="1"/>
</dbReference>
<evidence type="ECO:0000256" key="3">
    <source>
        <dbReference type="ARBA" id="ARBA00022553"/>
    </source>
</evidence>
<organism evidence="10">
    <name type="scientific">hydrothermal vent metagenome</name>
    <dbReference type="NCBI Taxonomy" id="652676"/>
    <lineage>
        <taxon>unclassified sequences</taxon>
        <taxon>metagenomes</taxon>
        <taxon>ecological metagenomes</taxon>
    </lineage>
</organism>
<feature type="domain" description="CheW-like" evidence="9">
    <location>
        <begin position="354"/>
        <end position="440"/>
    </location>
</feature>
<dbReference type="GO" id="GO:0006935">
    <property type="term" value="P:chemotaxis"/>
    <property type="evidence" value="ECO:0007669"/>
    <property type="project" value="InterPro"/>
</dbReference>
<dbReference type="GO" id="GO:0004673">
    <property type="term" value="F:protein histidine kinase activity"/>
    <property type="evidence" value="ECO:0007669"/>
    <property type="project" value="UniProtKB-EC"/>
</dbReference>
<dbReference type="InterPro" id="IPR002545">
    <property type="entry name" value="CheW-lke_dom"/>
</dbReference>
<dbReference type="PRINTS" id="PR00344">
    <property type="entry name" value="BCTRLSENSOR"/>
</dbReference>
<evidence type="ECO:0000259" key="8">
    <source>
        <dbReference type="PROSITE" id="PS50109"/>
    </source>
</evidence>
<feature type="coiled-coil region" evidence="6">
    <location>
        <begin position="140"/>
        <end position="167"/>
    </location>
</feature>
<dbReference type="InterPro" id="IPR003594">
    <property type="entry name" value="HATPase_dom"/>
</dbReference>
<feature type="domain" description="Histidine kinase" evidence="8">
    <location>
        <begin position="169"/>
        <end position="350"/>
    </location>
</feature>
<dbReference type="Gene3D" id="3.30.565.10">
    <property type="entry name" value="Histidine kinase-like ATPase, C-terminal domain"/>
    <property type="match status" value="1"/>
</dbReference>
<name>A0A3B0WDB7_9ZZZZ</name>
<dbReference type="InterPro" id="IPR005467">
    <property type="entry name" value="His_kinase_dom"/>
</dbReference>
<evidence type="ECO:0000256" key="7">
    <source>
        <dbReference type="SAM" id="MobiDB-lite"/>
    </source>
</evidence>
<feature type="non-terminal residue" evidence="10">
    <location>
        <position position="440"/>
    </location>
</feature>
<keyword evidence="5 10" id="KW-0418">Kinase</keyword>
<dbReference type="SMART" id="SM00387">
    <property type="entry name" value="HATPase_c"/>
    <property type="match status" value="1"/>
</dbReference>
<protein>
    <recommendedName>
        <fullName evidence="2">histidine kinase</fullName>
        <ecNumber evidence="2">2.7.13.3</ecNumber>
    </recommendedName>
</protein>
<dbReference type="FunFam" id="3.30.565.10:FF:000016">
    <property type="entry name" value="Chemotaxis protein CheA, putative"/>
    <property type="match status" value="1"/>
</dbReference>
<dbReference type="InterPro" id="IPR036061">
    <property type="entry name" value="CheW-like_dom_sf"/>
</dbReference>
<dbReference type="Pfam" id="PF02518">
    <property type="entry name" value="HATPase_c"/>
    <property type="match status" value="1"/>
</dbReference>
<gene>
    <name evidence="10" type="ORF">MNBD_DELTA03-124</name>
</gene>
<evidence type="ECO:0000256" key="2">
    <source>
        <dbReference type="ARBA" id="ARBA00012438"/>
    </source>
</evidence>
<dbReference type="GO" id="GO:0007165">
    <property type="term" value="P:signal transduction"/>
    <property type="evidence" value="ECO:0007669"/>
    <property type="project" value="InterPro"/>
</dbReference>
<evidence type="ECO:0000313" key="10">
    <source>
        <dbReference type="EMBL" id="VAW42566.1"/>
    </source>
</evidence>
<dbReference type="SUPFAM" id="SSF55874">
    <property type="entry name" value="ATPase domain of HSP90 chaperone/DNA topoisomerase II/histidine kinase"/>
    <property type="match status" value="1"/>
</dbReference>
<sequence>MHGKAAFGNIDFAELVRGENFLRENLTHGREMLGWQVISDVCEDSDEVVNEAFRHLWTEGIGKEAAVTMSQSAEAEAKKDSKGQAAAADSGGSAPKEEFLRVKGSDLQELAVSSGNLVANRNNLENIFQDLNQYLPPLYKRHLKDSYAELDQSVNMLERRVSALNNKQLKDVLGQMPSIVQRLAHDLGKDIKLSISGEQIEIPRGLVKALKDPLVHIVRNSCDHGIESPEDRQAAGKPGVGKLVIAAERDDERLTMTIEDDGHGLDPEIIRRKAEEKGIISAADNLTDEECQALIFEAGFSTNEEVSTVSGRGVGMDVVKNAIEPRGGTIKLDSTLGHGTRIQLIVPLNAGNTTRDVLLVQVADQVFGIDYHCLVEILKRDMVDDHGFKRDSFVNYRDTLIPMVDMASLLTSSCGPDCRNNFHQVLVVEDEQKRRMCFGV</sequence>
<dbReference type="InterPro" id="IPR004358">
    <property type="entry name" value="Sig_transdc_His_kin-like_C"/>
</dbReference>
<dbReference type="EMBL" id="UOEX01000455">
    <property type="protein sequence ID" value="VAW42566.1"/>
    <property type="molecule type" value="Genomic_DNA"/>
</dbReference>
<evidence type="ECO:0000259" key="9">
    <source>
        <dbReference type="PROSITE" id="PS50851"/>
    </source>
</evidence>
<dbReference type="AlphaFoldDB" id="A0A3B0WDB7"/>
<dbReference type="SUPFAM" id="SSF50341">
    <property type="entry name" value="CheW-like"/>
    <property type="match status" value="1"/>
</dbReference>
<dbReference type="PROSITE" id="PS50109">
    <property type="entry name" value="HIS_KIN"/>
    <property type="match status" value="1"/>
</dbReference>
<dbReference type="InterPro" id="IPR051315">
    <property type="entry name" value="Bact_Chemotaxis_CheA"/>
</dbReference>
<feature type="region of interest" description="Disordered" evidence="7">
    <location>
        <begin position="68"/>
        <end position="96"/>
    </location>
</feature>
<comment type="catalytic activity">
    <reaction evidence="1">
        <text>ATP + protein L-histidine = ADP + protein N-phospho-L-histidine.</text>
        <dbReference type="EC" id="2.7.13.3"/>
    </reaction>
</comment>
<dbReference type="Pfam" id="PF01584">
    <property type="entry name" value="CheW"/>
    <property type="match status" value="1"/>
</dbReference>
<evidence type="ECO:0000256" key="6">
    <source>
        <dbReference type="SAM" id="Coils"/>
    </source>
</evidence>
<accession>A0A3B0WDB7</accession>
<dbReference type="PANTHER" id="PTHR43395:SF10">
    <property type="entry name" value="CHEMOTAXIS PROTEIN CHEA"/>
    <property type="match status" value="1"/>
</dbReference>
<keyword evidence="4" id="KW-0808">Transferase</keyword>
<keyword evidence="3" id="KW-0597">Phosphoprotein</keyword>
<feature type="compositionally biased region" description="Low complexity" evidence="7">
    <location>
        <begin position="83"/>
        <end position="94"/>
    </location>
</feature>
<dbReference type="InterPro" id="IPR036890">
    <property type="entry name" value="HATPase_C_sf"/>
</dbReference>
<reference evidence="10" key="1">
    <citation type="submission" date="2018-06" db="EMBL/GenBank/DDBJ databases">
        <authorList>
            <person name="Zhirakovskaya E."/>
        </authorList>
    </citation>
    <scope>NUCLEOTIDE SEQUENCE</scope>
</reference>
<dbReference type="PANTHER" id="PTHR43395">
    <property type="entry name" value="SENSOR HISTIDINE KINASE CHEA"/>
    <property type="match status" value="1"/>
</dbReference>
<evidence type="ECO:0000256" key="5">
    <source>
        <dbReference type="ARBA" id="ARBA00022777"/>
    </source>
</evidence>
<dbReference type="EC" id="2.7.13.3" evidence="2"/>